<name>A0A699XAH2_TANCI</name>
<protein>
    <submittedName>
        <fullName evidence="1">Uncharacterized protein</fullName>
    </submittedName>
</protein>
<organism evidence="1">
    <name type="scientific">Tanacetum cinerariifolium</name>
    <name type="common">Dalmatian daisy</name>
    <name type="synonym">Chrysanthemum cinerariifolium</name>
    <dbReference type="NCBI Taxonomy" id="118510"/>
    <lineage>
        <taxon>Eukaryota</taxon>
        <taxon>Viridiplantae</taxon>
        <taxon>Streptophyta</taxon>
        <taxon>Embryophyta</taxon>
        <taxon>Tracheophyta</taxon>
        <taxon>Spermatophyta</taxon>
        <taxon>Magnoliopsida</taxon>
        <taxon>eudicotyledons</taxon>
        <taxon>Gunneridae</taxon>
        <taxon>Pentapetalae</taxon>
        <taxon>asterids</taxon>
        <taxon>campanulids</taxon>
        <taxon>Asterales</taxon>
        <taxon>Asteraceae</taxon>
        <taxon>Asteroideae</taxon>
        <taxon>Anthemideae</taxon>
        <taxon>Anthemidinae</taxon>
        <taxon>Tanacetum</taxon>
    </lineage>
</organism>
<sequence>KVARVIATGEGQEPLKVYEKNSMHKGGSKMLKEEDIIEERPAEKRDPREFIEMGGRGDQTLFDDV</sequence>
<evidence type="ECO:0000313" key="1">
    <source>
        <dbReference type="EMBL" id="GFD57142.1"/>
    </source>
</evidence>
<reference evidence="1" key="1">
    <citation type="journal article" date="2019" name="Sci. Rep.">
        <title>Draft genome of Tanacetum cinerariifolium, the natural source of mosquito coil.</title>
        <authorList>
            <person name="Yamashiro T."/>
            <person name="Shiraishi A."/>
            <person name="Satake H."/>
            <person name="Nakayama K."/>
        </authorList>
    </citation>
    <scope>NUCLEOTIDE SEQUENCE</scope>
</reference>
<accession>A0A699XAH2</accession>
<dbReference type="AlphaFoldDB" id="A0A699XAH2"/>
<proteinExistence type="predicted"/>
<dbReference type="EMBL" id="BKCJ011837557">
    <property type="protein sequence ID" value="GFD57142.1"/>
    <property type="molecule type" value="Genomic_DNA"/>
</dbReference>
<comment type="caution">
    <text evidence="1">The sequence shown here is derived from an EMBL/GenBank/DDBJ whole genome shotgun (WGS) entry which is preliminary data.</text>
</comment>
<feature type="non-terminal residue" evidence="1">
    <location>
        <position position="1"/>
    </location>
</feature>
<gene>
    <name evidence="1" type="ORF">Tci_929111</name>
</gene>